<evidence type="ECO:0000259" key="1">
    <source>
        <dbReference type="Pfam" id="PF07486"/>
    </source>
</evidence>
<dbReference type="KEGG" id="anr:Ana3638_09910"/>
<dbReference type="GO" id="GO:0016787">
    <property type="term" value="F:hydrolase activity"/>
    <property type="evidence" value="ECO:0007669"/>
    <property type="project" value="InterPro"/>
</dbReference>
<accession>A0A6P1TIT0</accession>
<protein>
    <recommendedName>
        <fullName evidence="1">Cell wall hydrolase SleB domain-containing protein</fullName>
    </recommendedName>
</protein>
<evidence type="ECO:0000313" key="2">
    <source>
        <dbReference type="EMBL" id="QHQ61044.1"/>
    </source>
</evidence>
<dbReference type="Proteomes" id="UP000464314">
    <property type="component" value="Chromosome"/>
</dbReference>
<organism evidence="2 3">
    <name type="scientific">Anaerocolumna sedimenticola</name>
    <dbReference type="NCBI Taxonomy" id="2696063"/>
    <lineage>
        <taxon>Bacteria</taxon>
        <taxon>Bacillati</taxon>
        <taxon>Bacillota</taxon>
        <taxon>Clostridia</taxon>
        <taxon>Lachnospirales</taxon>
        <taxon>Lachnospiraceae</taxon>
        <taxon>Anaerocolumna</taxon>
    </lineage>
</organism>
<dbReference type="AlphaFoldDB" id="A0A6P1TIT0"/>
<dbReference type="RefSeq" id="WP_161837872.1">
    <property type="nucleotide sequence ID" value="NZ_CP048000.1"/>
</dbReference>
<feature type="domain" description="Cell wall hydrolase SleB" evidence="1">
    <location>
        <begin position="2"/>
        <end position="105"/>
    </location>
</feature>
<proteinExistence type="predicted"/>
<name>A0A6P1TIT0_9FIRM</name>
<gene>
    <name evidence="2" type="ORF">Ana3638_09910</name>
</gene>
<dbReference type="Gene3D" id="1.10.10.2520">
    <property type="entry name" value="Cell wall hydrolase SleB, domain 1"/>
    <property type="match status" value="1"/>
</dbReference>
<dbReference type="InterPro" id="IPR011105">
    <property type="entry name" value="Cell_wall_hydrolase_SleB"/>
</dbReference>
<dbReference type="InterPro" id="IPR042047">
    <property type="entry name" value="SleB_dom1"/>
</dbReference>
<sequence length="106" mass="12298">MKGKILVANVILNRVKDDDFPDTIKGVVFQKDGGTYQFSPIKDNRYWSVKVSKDTVKAVDRVMQGEDYSKGALYFSARSRADKNSMRWFDSHLDFLFQYGGHEFFK</sequence>
<dbReference type="EMBL" id="CP048000">
    <property type="protein sequence ID" value="QHQ61044.1"/>
    <property type="molecule type" value="Genomic_DNA"/>
</dbReference>
<evidence type="ECO:0000313" key="3">
    <source>
        <dbReference type="Proteomes" id="UP000464314"/>
    </source>
</evidence>
<keyword evidence="3" id="KW-1185">Reference proteome</keyword>
<dbReference type="Pfam" id="PF07486">
    <property type="entry name" value="Hydrolase_2"/>
    <property type="match status" value="1"/>
</dbReference>
<reference evidence="2 3" key="1">
    <citation type="submission" date="2020-01" db="EMBL/GenBank/DDBJ databases">
        <title>Genome analysis of Anaerocolumna sp. CBA3638.</title>
        <authorList>
            <person name="Kim J."/>
            <person name="Roh S.W."/>
        </authorList>
    </citation>
    <scope>NUCLEOTIDE SEQUENCE [LARGE SCALE GENOMIC DNA]</scope>
    <source>
        <strain evidence="2 3">CBA3638</strain>
    </source>
</reference>